<dbReference type="EMBL" id="JAPHNI010000072">
    <property type="protein sequence ID" value="KAJ8116956.1"/>
    <property type="molecule type" value="Genomic_DNA"/>
</dbReference>
<accession>A0ACC2IP21</accession>
<proteinExistence type="predicted"/>
<sequence>MFVVVLAVALSVNTGETDAIASRSPREKSKPRDESEGAEIMGRNEKEEEEEEEQNYQKHGLHCWTGLLDWTAGLAGLGCWTGLLSCWTAASCDCQLLVREMKWTTTRQKCLHGHRRDPLVHNTSGGHAKARADEPESAGFGDGVEVLVFKRPAAWHEASTFSERSDEGIENAMTKRSCDSIAASPYAAPSGRHASHDADGDGSHEDGEGSALKKPRFFMATLACDVCRSRKTRCDEDRPKCGYCRTMNLECTYQTPRATKKDQSMTVAINAIRRLEAKIEDLTAVVNASKSTPAVPTPTVAQALDHRSPISTFSQPSPRNDAQGPLVPRHDRLSVQEPAMSPQAAPTPGKSPFSVPETQTKVPLSFSQHRVAIWPAVRNVLPSDFVAACAELPQDYVADIEGHRAPLPIHIDRPIGTHSDSWLMDLPQSIVKGIADAYFAVFHRTSPILDKFHFYSSTLGAAVETDFGSDIESCLVLTVLALGCLAVKAHEEGDFALPSRFGPSGGGFVRPDWYELVMDDLPGLKFFNEARKRFGFLMTQNGLQAGQYYMLSTLYYAQTLRPMDSWTTVNRAALCCTTILTRSEAIDFNQWEGDMFSRLFWNTLMYETVITQELDTLPHSGLLEFEHDIPLPKFTPCPRPKTSISGLITDQDESLFNFHFLAQAAHRIILTRVKQNIYYYAAKEAFPGAGVTAEMHHQLEQWRANLPPTLQFADSESADDSPSPAHVIAKAMLRSRYLVAKFHIGRPFLYKALHAPEYTHDAEYREVREGLRGGMFWPTTMGLCTQMLSALPIKFGWCCQCFGQVLLFHAVARSSDAKLRETLPEGWQEWVQIMMVLIEKCARESPGAKKRPKSGFGTCFAHCTSGNLSLIPSLSIVYTLVLCSFALSTVASLRYPDPVEADLSPGSESQPYGAVDTPRADLSIRPAVVPRHGGLFVPFFGECWVAGSMAATAVDRDTYCTAIYAVQLEFQLYTKHFPTTQNASLVEEDLSMSKIIKSLYGPIIHPVDAANFTDEDGEIYHLHGKPKFTQKLGKRVLILDIDSRPLTGEGQLMNKELKWRGMRPLSAGMLSHYMFANIHGYDYKFIRAPDYADRWGTWVKVPLMKEALKTHDYIVFMDSDVMFHYPHLPLEWLLNYWNMTDDTLAMMSIDPNEPQNYDAKGNRYLNTGFVIARQSQRTQEMYKAWAECPSETKYKGCARWKQDWAHEQAAFGNYLRYDYDRPDDIRVLPCAEANGAPEAEGRGGCKGIFVRHFWVDKNLVAKNLAESVMQYFLPRLHQLYMSTASEHIVDARDFKLEGADLVELTDQEREAKKKEGAKNQKDEGF</sequence>
<name>A0ACC2IP21_9PLEO</name>
<protein>
    <submittedName>
        <fullName evidence="1">Uncharacterized protein</fullName>
    </submittedName>
</protein>
<reference evidence="1" key="1">
    <citation type="submission" date="2022-11" db="EMBL/GenBank/DDBJ databases">
        <title>Genome Sequence of Boeremia exigua.</title>
        <authorList>
            <person name="Buettner E."/>
        </authorList>
    </citation>
    <scope>NUCLEOTIDE SEQUENCE</scope>
    <source>
        <strain evidence="1">CU02</strain>
    </source>
</reference>
<gene>
    <name evidence="1" type="ORF">OPT61_g1733</name>
</gene>
<keyword evidence="2" id="KW-1185">Reference proteome</keyword>
<comment type="caution">
    <text evidence="1">The sequence shown here is derived from an EMBL/GenBank/DDBJ whole genome shotgun (WGS) entry which is preliminary data.</text>
</comment>
<organism evidence="1 2">
    <name type="scientific">Boeremia exigua</name>
    <dbReference type="NCBI Taxonomy" id="749465"/>
    <lineage>
        <taxon>Eukaryota</taxon>
        <taxon>Fungi</taxon>
        <taxon>Dikarya</taxon>
        <taxon>Ascomycota</taxon>
        <taxon>Pezizomycotina</taxon>
        <taxon>Dothideomycetes</taxon>
        <taxon>Pleosporomycetidae</taxon>
        <taxon>Pleosporales</taxon>
        <taxon>Pleosporineae</taxon>
        <taxon>Didymellaceae</taxon>
        <taxon>Boeremia</taxon>
    </lineage>
</organism>
<evidence type="ECO:0000313" key="1">
    <source>
        <dbReference type="EMBL" id="KAJ8116956.1"/>
    </source>
</evidence>
<dbReference type="Proteomes" id="UP001153331">
    <property type="component" value="Unassembled WGS sequence"/>
</dbReference>
<evidence type="ECO:0000313" key="2">
    <source>
        <dbReference type="Proteomes" id="UP001153331"/>
    </source>
</evidence>